<dbReference type="RefSeq" id="XP_007928916.1">
    <property type="nucleotide sequence ID" value="XM_007930725.1"/>
</dbReference>
<organism evidence="2 3">
    <name type="scientific">Pseudocercospora fijiensis (strain CIRAD86)</name>
    <name type="common">Black leaf streak disease fungus</name>
    <name type="synonym">Mycosphaerella fijiensis</name>
    <dbReference type="NCBI Taxonomy" id="383855"/>
    <lineage>
        <taxon>Eukaryota</taxon>
        <taxon>Fungi</taxon>
        <taxon>Dikarya</taxon>
        <taxon>Ascomycota</taxon>
        <taxon>Pezizomycotina</taxon>
        <taxon>Dothideomycetes</taxon>
        <taxon>Dothideomycetidae</taxon>
        <taxon>Mycosphaerellales</taxon>
        <taxon>Mycosphaerellaceae</taxon>
        <taxon>Pseudocercospora</taxon>
    </lineage>
</organism>
<feature type="compositionally biased region" description="Polar residues" evidence="1">
    <location>
        <begin position="140"/>
        <end position="159"/>
    </location>
</feature>
<dbReference type="GeneID" id="19341381"/>
<dbReference type="KEGG" id="pfj:MYCFIDRAFT_77959"/>
<dbReference type="AlphaFoldDB" id="M3ARW1"/>
<dbReference type="Proteomes" id="UP000016932">
    <property type="component" value="Unassembled WGS sequence"/>
</dbReference>
<dbReference type="EMBL" id="KB446561">
    <property type="protein sequence ID" value="EME80192.1"/>
    <property type="molecule type" value="Genomic_DNA"/>
</dbReference>
<proteinExistence type="predicted"/>
<evidence type="ECO:0000313" key="3">
    <source>
        <dbReference type="Proteomes" id="UP000016932"/>
    </source>
</evidence>
<feature type="compositionally biased region" description="Acidic residues" evidence="1">
    <location>
        <begin position="222"/>
        <end position="231"/>
    </location>
</feature>
<protein>
    <submittedName>
        <fullName evidence="2">Uncharacterized protein</fullName>
    </submittedName>
</protein>
<dbReference type="VEuPathDB" id="FungiDB:MYCFIDRAFT_77959"/>
<feature type="region of interest" description="Disordered" evidence="1">
    <location>
        <begin position="84"/>
        <end position="109"/>
    </location>
</feature>
<sequence length="320" mass="35776">MPIQWSAQMDQRLLLVYVANSNLSATAAAEGWKKMHSQYGPRSSKATHHDTDSREAGQNIPQPTKRAIMEHILKLKKSIGLVKERDSKRSKAGTRATQFPKSSDPFDSAAGLEINRDDTEMAFSIKAESPTTSKTHEGTIPTSSSITIEPDNRSLQSDSEAPMSGEETADELHPNEPQMKNEDEDEDFVIPLLDDSIRPTMSPERTQKFRQAKAKRKVVYDFDSDDDDDNSDLLRENMSATVGRSPSPPPAHVASLAVSLHGSLDGNSTLNSFQHDDPSVERSLDMIRDKKNNNGRRDKKSEGSRKKTKKNLKHVKRYIY</sequence>
<feature type="compositionally biased region" description="Basic and acidic residues" evidence="1">
    <location>
        <begin position="274"/>
        <end position="305"/>
    </location>
</feature>
<feature type="compositionally biased region" description="Basic residues" evidence="1">
    <location>
        <begin position="208"/>
        <end position="217"/>
    </location>
</feature>
<gene>
    <name evidence="2" type="ORF">MYCFIDRAFT_77959</name>
</gene>
<accession>M3ARW1</accession>
<dbReference type="OrthoDB" id="5420368at2759"/>
<dbReference type="HOGENOM" id="CLU_869130_0_0_1"/>
<evidence type="ECO:0000313" key="2">
    <source>
        <dbReference type="EMBL" id="EME80192.1"/>
    </source>
</evidence>
<evidence type="ECO:0000256" key="1">
    <source>
        <dbReference type="SAM" id="MobiDB-lite"/>
    </source>
</evidence>
<keyword evidence="3" id="KW-1185">Reference proteome</keyword>
<reference evidence="2 3" key="1">
    <citation type="journal article" date="2012" name="PLoS Pathog.">
        <title>Diverse lifestyles and strategies of plant pathogenesis encoded in the genomes of eighteen Dothideomycetes fungi.</title>
        <authorList>
            <person name="Ohm R.A."/>
            <person name="Feau N."/>
            <person name="Henrissat B."/>
            <person name="Schoch C.L."/>
            <person name="Horwitz B.A."/>
            <person name="Barry K.W."/>
            <person name="Condon B.J."/>
            <person name="Copeland A.C."/>
            <person name="Dhillon B."/>
            <person name="Glaser F."/>
            <person name="Hesse C.N."/>
            <person name="Kosti I."/>
            <person name="LaButti K."/>
            <person name="Lindquist E.A."/>
            <person name="Lucas S."/>
            <person name="Salamov A.A."/>
            <person name="Bradshaw R.E."/>
            <person name="Ciuffetti L."/>
            <person name="Hamelin R.C."/>
            <person name="Kema G.H.J."/>
            <person name="Lawrence C."/>
            <person name="Scott J.A."/>
            <person name="Spatafora J.W."/>
            <person name="Turgeon B.G."/>
            <person name="de Wit P.J.G.M."/>
            <person name="Zhong S."/>
            <person name="Goodwin S.B."/>
            <person name="Grigoriev I.V."/>
        </authorList>
    </citation>
    <scope>NUCLEOTIDE SEQUENCE [LARGE SCALE GENOMIC DNA]</scope>
    <source>
        <strain evidence="2 3">CIRAD86</strain>
    </source>
</reference>
<feature type="region of interest" description="Disordered" evidence="1">
    <location>
        <begin position="127"/>
        <end position="320"/>
    </location>
</feature>
<feature type="compositionally biased region" description="Basic residues" evidence="1">
    <location>
        <begin position="306"/>
        <end position="320"/>
    </location>
</feature>
<feature type="region of interest" description="Disordered" evidence="1">
    <location>
        <begin position="36"/>
        <end position="59"/>
    </location>
</feature>
<name>M3ARW1_PSEFD</name>